<dbReference type="EMBL" id="JARMQG010000047">
    <property type="protein sequence ID" value="MED3561782.1"/>
    <property type="molecule type" value="Genomic_DNA"/>
</dbReference>
<keyword evidence="2" id="KW-1185">Reference proteome</keyword>
<proteinExistence type="predicted"/>
<dbReference type="Pfam" id="PF22752">
    <property type="entry name" value="DUF488-N3i"/>
    <property type="match status" value="1"/>
</dbReference>
<comment type="caution">
    <text evidence="1">The sequence shown here is derived from an EMBL/GenBank/DDBJ whole genome shotgun (WGS) entry which is preliminary data.</text>
</comment>
<organism evidence="1 2">
    <name type="scientific">Bacillus xiapuensis</name>
    <dbReference type="NCBI Taxonomy" id="2014075"/>
    <lineage>
        <taxon>Bacteria</taxon>
        <taxon>Bacillati</taxon>
        <taxon>Bacillota</taxon>
        <taxon>Bacilli</taxon>
        <taxon>Bacillales</taxon>
        <taxon>Bacillaceae</taxon>
        <taxon>Bacillus</taxon>
    </lineage>
</organism>
<dbReference type="PANTHER" id="PTHR36849:SF1">
    <property type="entry name" value="CYTOPLASMIC PROTEIN"/>
    <property type="match status" value="1"/>
</dbReference>
<sequence>MAEIFLKRIYDPYDEMDGYRILIDRLWPRGISKETAKLDEWLKDAAPSSELRKWFCHKPELFEEFTEKYVEELRNDEEKIKVIDHILELALSDRVTLLYGAKDPVYNHGIVLQEELQRRL</sequence>
<reference evidence="1 2" key="1">
    <citation type="submission" date="2023-03" db="EMBL/GenBank/DDBJ databases">
        <title>Bacillus Genome Sequencing.</title>
        <authorList>
            <person name="Dunlap C."/>
        </authorList>
    </citation>
    <scope>NUCLEOTIDE SEQUENCE [LARGE SCALE GENOMIC DNA]</scope>
    <source>
        <strain evidence="1 2">B-14544</strain>
    </source>
</reference>
<accession>A0ABU6N6D8</accession>
<dbReference type="PANTHER" id="PTHR36849">
    <property type="entry name" value="CYTOPLASMIC PROTEIN-RELATED"/>
    <property type="match status" value="1"/>
</dbReference>
<protein>
    <submittedName>
        <fullName evidence="1">DUF488 family protein</fullName>
    </submittedName>
</protein>
<name>A0ABU6N6D8_9BACI</name>
<dbReference type="RefSeq" id="WP_327966703.1">
    <property type="nucleotide sequence ID" value="NZ_JARMQG010000047.1"/>
</dbReference>
<gene>
    <name evidence="1" type="ORF">P4447_04540</name>
</gene>
<evidence type="ECO:0000313" key="2">
    <source>
        <dbReference type="Proteomes" id="UP001330749"/>
    </source>
</evidence>
<dbReference type="Proteomes" id="UP001330749">
    <property type="component" value="Unassembled WGS sequence"/>
</dbReference>
<evidence type="ECO:0000313" key="1">
    <source>
        <dbReference type="EMBL" id="MED3561782.1"/>
    </source>
</evidence>
<dbReference type="InterPro" id="IPR052552">
    <property type="entry name" value="YeaO-like"/>
</dbReference>